<evidence type="ECO:0000313" key="2">
    <source>
        <dbReference type="Proteomes" id="UP001629235"/>
    </source>
</evidence>
<gene>
    <name evidence="1" type="ORF">PQR01_11230</name>
</gene>
<protein>
    <submittedName>
        <fullName evidence="1">Uncharacterized protein</fullName>
    </submittedName>
</protein>
<evidence type="ECO:0000313" key="1">
    <source>
        <dbReference type="EMBL" id="MFM0104029.1"/>
    </source>
</evidence>
<comment type="caution">
    <text evidence="1">The sequence shown here is derived from an EMBL/GenBank/DDBJ whole genome shotgun (WGS) entry which is preliminary data.</text>
</comment>
<reference evidence="1 2" key="1">
    <citation type="journal article" date="2024" name="Chem. Sci.">
        <title>Discovery of megapolipeptins by genome mining of a Burkholderiales bacteria collection.</title>
        <authorList>
            <person name="Paulo B.S."/>
            <person name="Recchia M.J.J."/>
            <person name="Lee S."/>
            <person name="Fergusson C.H."/>
            <person name="Romanowski S.B."/>
            <person name="Hernandez A."/>
            <person name="Krull N."/>
            <person name="Liu D.Y."/>
            <person name="Cavanagh H."/>
            <person name="Bos A."/>
            <person name="Gray C.A."/>
            <person name="Murphy B.T."/>
            <person name="Linington R.G."/>
            <person name="Eustaquio A.S."/>
        </authorList>
    </citation>
    <scope>NUCLEOTIDE SEQUENCE [LARGE SCALE GENOMIC DNA]</scope>
    <source>
        <strain evidence="1 2">RL18-126-BIB-B</strain>
    </source>
</reference>
<accession>A0ACC7NA95</accession>
<organism evidence="1 2">
    <name type="scientific">Paraburkholderia rhynchosiae</name>
    <dbReference type="NCBI Taxonomy" id="487049"/>
    <lineage>
        <taxon>Bacteria</taxon>
        <taxon>Pseudomonadati</taxon>
        <taxon>Pseudomonadota</taxon>
        <taxon>Betaproteobacteria</taxon>
        <taxon>Burkholderiales</taxon>
        <taxon>Burkholderiaceae</taxon>
        <taxon>Paraburkholderia</taxon>
    </lineage>
</organism>
<dbReference type="EMBL" id="JAQQDW010000017">
    <property type="protein sequence ID" value="MFM0104029.1"/>
    <property type="molecule type" value="Genomic_DNA"/>
</dbReference>
<dbReference type="Proteomes" id="UP001629235">
    <property type="component" value="Unassembled WGS sequence"/>
</dbReference>
<proteinExistence type="predicted"/>
<name>A0ACC7NA95_9BURK</name>
<sequence length="77" mass="8604">MKNIEMNAEARQAWLRREQGLPAERPSAHAPSRQSDFEKSWAWRAVFVFAAFVVIASLIAPEPGTRTPGVIFHLGTV</sequence>
<keyword evidence="2" id="KW-1185">Reference proteome</keyword>